<proteinExistence type="inferred from homology"/>
<evidence type="ECO:0000313" key="10">
    <source>
        <dbReference type="Proteomes" id="UP001220456"/>
    </source>
</evidence>
<accession>A0ABT6CXZ6</accession>
<evidence type="ECO:0000256" key="2">
    <source>
        <dbReference type="ARBA" id="ARBA00005336"/>
    </source>
</evidence>
<evidence type="ECO:0000256" key="6">
    <source>
        <dbReference type="ARBA" id="ARBA00023295"/>
    </source>
</evidence>
<dbReference type="SUPFAM" id="SSF52279">
    <property type="entry name" value="Beta-D-glucan exohydrolase, C-terminal domain"/>
    <property type="match status" value="1"/>
</dbReference>
<comment type="catalytic activity">
    <reaction evidence="1">
        <text>Hydrolysis of terminal, non-reducing beta-D-glucosyl residues with release of beta-D-glucose.</text>
        <dbReference type="EC" id="3.2.1.21"/>
    </reaction>
</comment>
<evidence type="ECO:0000259" key="7">
    <source>
        <dbReference type="Pfam" id="PF00933"/>
    </source>
</evidence>
<dbReference type="Gene3D" id="3.40.50.1700">
    <property type="entry name" value="Glycoside hydrolase family 3 C-terminal domain"/>
    <property type="match status" value="1"/>
</dbReference>
<keyword evidence="5 9" id="KW-0378">Hydrolase</keyword>
<dbReference type="EMBL" id="JAROKN010000019">
    <property type="protein sequence ID" value="MDF9277934.1"/>
    <property type="molecule type" value="Genomic_DNA"/>
</dbReference>
<dbReference type="InterPro" id="IPR051915">
    <property type="entry name" value="Cellulose_Degrad_GH3"/>
</dbReference>
<keyword evidence="6" id="KW-0326">Glycosidase</keyword>
<dbReference type="SUPFAM" id="SSF51445">
    <property type="entry name" value="(Trans)glycosidases"/>
    <property type="match status" value="1"/>
</dbReference>
<dbReference type="InterPro" id="IPR017853">
    <property type="entry name" value="GH"/>
</dbReference>
<protein>
    <recommendedName>
        <fullName evidence="3">beta-glucosidase</fullName>
        <ecNumber evidence="3">3.2.1.21</ecNumber>
    </recommendedName>
</protein>
<dbReference type="PANTHER" id="PTHR30620:SF16">
    <property type="entry name" value="LYSOSOMAL BETA GLUCOSIDASE"/>
    <property type="match status" value="1"/>
</dbReference>
<dbReference type="Pfam" id="PF00933">
    <property type="entry name" value="Glyco_hydro_3"/>
    <property type="match status" value="1"/>
</dbReference>
<evidence type="ECO:0000259" key="8">
    <source>
        <dbReference type="Pfam" id="PF01915"/>
    </source>
</evidence>
<dbReference type="PRINTS" id="PR00133">
    <property type="entry name" value="GLHYDRLASE3"/>
</dbReference>
<dbReference type="InterPro" id="IPR001764">
    <property type="entry name" value="Glyco_hydro_3_N"/>
</dbReference>
<feature type="domain" description="Glycoside hydrolase family 3 N-terminal" evidence="7">
    <location>
        <begin position="30"/>
        <end position="376"/>
    </location>
</feature>
<evidence type="ECO:0000256" key="3">
    <source>
        <dbReference type="ARBA" id="ARBA00012744"/>
    </source>
</evidence>
<gene>
    <name evidence="9" type="ORF">P4U43_09045</name>
</gene>
<name>A0ABT6CXZ6_9MICC</name>
<reference evidence="9 10" key="1">
    <citation type="journal article" date="2023" name="Int. J. Syst. Evol. Microbiol.">
        <title>Arthrobacter vasquezii sp. nov., isolated from a soil sample from Union Glacier, Antarctica.</title>
        <authorList>
            <person name="Valenzuela-Ibaceta F."/>
            <person name="Carrasco V."/>
            <person name="Lagos-Moraga S."/>
            <person name="Dietz-Vargas C."/>
            <person name="Navarro C.A."/>
            <person name="Perez-Donoso J.M."/>
        </authorList>
    </citation>
    <scope>NUCLEOTIDE SEQUENCE [LARGE SCALE GENOMIC DNA]</scope>
    <source>
        <strain evidence="9 10">EH-1B-1</strain>
    </source>
</reference>
<comment type="caution">
    <text evidence="9">The sequence shown here is derived from an EMBL/GenBank/DDBJ whole genome shotgun (WGS) entry which is preliminary data.</text>
</comment>
<dbReference type="InterPro" id="IPR002772">
    <property type="entry name" value="Glyco_hydro_3_C"/>
</dbReference>
<dbReference type="InterPro" id="IPR036962">
    <property type="entry name" value="Glyco_hydro_3_N_sf"/>
</dbReference>
<evidence type="ECO:0000256" key="4">
    <source>
        <dbReference type="ARBA" id="ARBA00022729"/>
    </source>
</evidence>
<feature type="domain" description="Glycoside hydrolase family 3 C-terminal" evidence="8">
    <location>
        <begin position="449"/>
        <end position="582"/>
    </location>
</feature>
<sequence length="590" mass="64339">MKHTTITGPAYEDATRTVAERVEDLLGRMTLEEKAGQMFHAVSLGGADVDHKTQRLVTDGLLSHFNVHQLPDARTAARWHNKIQELAAGTRLGIPITLSTDPRHAFAENQGASFAAGFFSAWPEPLGMAALRDPETVRRFADTARQEYLAVGLRAALHPTVDLATEPRWARQYSGFGQDPELTGKLAAAYLDGFQGHLVGSRSVACMTKHFPGGGPQKDGEDPHFPYGREQVYTGGRFEDHLLPFRDALAAGTSAIMPYYGMPVGLSRNGEAIEEVGFGFNRQIITGLLRNELGYDGVVCTDWGLLHDLNVFGMDLPARAWGVEHISVEDRVVKVIEAGCDQFGGESCPELVVELVKTGRISPKRIDESVRRLLRVKFELGLFENRHVDEDAAAALVGNPQFREEGLKAQSRSVVVLNTSDDVLPITSSTRVYLEGMSPAAIQSSVTIAKTPLEADLAIVRLDAPYEPRNDLFLEASFHAGSLEFDDTVTSRLQELSSHVPVVLVINLDRPAILTPLEPYCSAILATFGVSDEALTRVLTGTEVPEGRLPFELPRSTEAVLQTDSDVPGGTPDPLYAYGHGLRSLREPAV</sequence>
<dbReference type="InterPro" id="IPR036881">
    <property type="entry name" value="Glyco_hydro_3_C_sf"/>
</dbReference>
<dbReference type="Gene3D" id="3.20.20.300">
    <property type="entry name" value="Glycoside hydrolase, family 3, N-terminal domain"/>
    <property type="match status" value="1"/>
</dbReference>
<dbReference type="GO" id="GO:0016787">
    <property type="term" value="F:hydrolase activity"/>
    <property type="evidence" value="ECO:0007669"/>
    <property type="project" value="UniProtKB-KW"/>
</dbReference>
<evidence type="ECO:0000256" key="1">
    <source>
        <dbReference type="ARBA" id="ARBA00000448"/>
    </source>
</evidence>
<comment type="similarity">
    <text evidence="2">Belongs to the glycosyl hydrolase 3 family.</text>
</comment>
<evidence type="ECO:0000256" key="5">
    <source>
        <dbReference type="ARBA" id="ARBA00022801"/>
    </source>
</evidence>
<keyword evidence="4" id="KW-0732">Signal</keyword>
<dbReference type="Pfam" id="PF01915">
    <property type="entry name" value="Glyco_hydro_3_C"/>
    <property type="match status" value="1"/>
</dbReference>
<dbReference type="EC" id="3.2.1.21" evidence="3"/>
<dbReference type="RefSeq" id="WP_277358438.1">
    <property type="nucleotide sequence ID" value="NZ_JAROKN010000019.1"/>
</dbReference>
<evidence type="ECO:0000313" key="9">
    <source>
        <dbReference type="EMBL" id="MDF9277934.1"/>
    </source>
</evidence>
<dbReference type="PANTHER" id="PTHR30620">
    <property type="entry name" value="PERIPLASMIC BETA-GLUCOSIDASE-RELATED"/>
    <property type="match status" value="1"/>
</dbReference>
<keyword evidence="10" id="KW-1185">Reference proteome</keyword>
<organism evidence="9 10">
    <name type="scientific">Arthrobacter vasquezii</name>
    <dbReference type="NCBI Taxonomy" id="2977629"/>
    <lineage>
        <taxon>Bacteria</taxon>
        <taxon>Bacillati</taxon>
        <taxon>Actinomycetota</taxon>
        <taxon>Actinomycetes</taxon>
        <taxon>Micrococcales</taxon>
        <taxon>Micrococcaceae</taxon>
        <taxon>Arthrobacter</taxon>
    </lineage>
</organism>
<dbReference type="Proteomes" id="UP001220456">
    <property type="component" value="Unassembled WGS sequence"/>
</dbReference>